<dbReference type="InterPro" id="IPR045230">
    <property type="entry name" value="MBS1/2-like"/>
</dbReference>
<evidence type="ECO:0000256" key="4">
    <source>
        <dbReference type="ARBA" id="ARBA00023242"/>
    </source>
</evidence>
<reference evidence="6" key="1">
    <citation type="submission" date="2022-06" db="EMBL/GenBank/DDBJ databases">
        <authorList>
            <consortium name="SYNGENTA / RWTH Aachen University"/>
        </authorList>
    </citation>
    <scope>NUCLEOTIDE SEQUENCE</scope>
</reference>
<proteinExistence type="predicted"/>
<evidence type="ECO:0000256" key="2">
    <source>
        <dbReference type="ARBA" id="ARBA00004496"/>
    </source>
</evidence>
<evidence type="ECO:0000256" key="5">
    <source>
        <dbReference type="SAM" id="MobiDB-lite"/>
    </source>
</evidence>
<comment type="caution">
    <text evidence="6">The sequence shown here is derived from an EMBL/GenBank/DDBJ whole genome shotgun (WGS) entry which is preliminary data.</text>
</comment>
<keyword evidence="3" id="KW-0963">Cytoplasm</keyword>
<keyword evidence="4" id="KW-0539">Nucleus</keyword>
<dbReference type="AlphaFoldDB" id="A0AAV0B4P9"/>
<accession>A0AAV0B4P9</accession>
<evidence type="ECO:0000313" key="7">
    <source>
        <dbReference type="Proteomes" id="UP001153365"/>
    </source>
</evidence>
<gene>
    <name evidence="6" type="ORF">PPACK8108_LOCUS12254</name>
</gene>
<protein>
    <submittedName>
        <fullName evidence="6">At2g23090 like protein</fullName>
    </submittedName>
</protein>
<dbReference type="Proteomes" id="UP001153365">
    <property type="component" value="Unassembled WGS sequence"/>
</dbReference>
<dbReference type="SUPFAM" id="SSF118359">
    <property type="entry name" value="Expressed protein At2g23090/F21P24.15"/>
    <property type="match status" value="1"/>
</dbReference>
<feature type="region of interest" description="Disordered" evidence="5">
    <location>
        <begin position="1"/>
        <end position="28"/>
    </location>
</feature>
<dbReference type="GO" id="GO:0005737">
    <property type="term" value="C:cytoplasm"/>
    <property type="evidence" value="ECO:0007669"/>
    <property type="project" value="UniProtKB-SubCell"/>
</dbReference>
<dbReference type="EMBL" id="CALTRL010002918">
    <property type="protein sequence ID" value="CAH7677118.1"/>
    <property type="molecule type" value="Genomic_DNA"/>
</dbReference>
<name>A0AAV0B4P9_PHAPC</name>
<sequence length="72" mass="7888">MVRGHAKAQAQARNAAKQGNKKGSQLEAQQAVTKVGCPICKVPTPSYKLLTTHYDSKHPKETVPAEETFRVK</sequence>
<feature type="compositionally biased region" description="Low complexity" evidence="5">
    <location>
        <begin position="7"/>
        <end position="23"/>
    </location>
</feature>
<evidence type="ECO:0000313" key="6">
    <source>
        <dbReference type="EMBL" id="CAH7677118.1"/>
    </source>
</evidence>
<keyword evidence="7" id="KW-1185">Reference proteome</keyword>
<evidence type="ECO:0000256" key="3">
    <source>
        <dbReference type="ARBA" id="ARBA00022490"/>
    </source>
</evidence>
<dbReference type="PANTHER" id="PTHR21213:SF0">
    <property type="entry name" value="ZINC FINGER PROTEIN 706"/>
    <property type="match status" value="1"/>
</dbReference>
<dbReference type="Gene3D" id="4.10.1050.10">
    <property type="entry name" value="At2g23090-like"/>
    <property type="match status" value="1"/>
</dbReference>
<dbReference type="PANTHER" id="PTHR21213">
    <property type="entry name" value="GEO09665P1-RELATED"/>
    <property type="match status" value="1"/>
</dbReference>
<dbReference type="GO" id="GO:0005634">
    <property type="term" value="C:nucleus"/>
    <property type="evidence" value="ECO:0007669"/>
    <property type="project" value="UniProtKB-SubCell"/>
</dbReference>
<dbReference type="InterPro" id="IPR026939">
    <property type="entry name" value="ZNF706/At2g23090_sf"/>
</dbReference>
<organism evidence="6 7">
    <name type="scientific">Phakopsora pachyrhizi</name>
    <name type="common">Asian soybean rust disease fungus</name>
    <dbReference type="NCBI Taxonomy" id="170000"/>
    <lineage>
        <taxon>Eukaryota</taxon>
        <taxon>Fungi</taxon>
        <taxon>Dikarya</taxon>
        <taxon>Basidiomycota</taxon>
        <taxon>Pucciniomycotina</taxon>
        <taxon>Pucciniomycetes</taxon>
        <taxon>Pucciniales</taxon>
        <taxon>Phakopsoraceae</taxon>
        <taxon>Phakopsora</taxon>
    </lineage>
</organism>
<evidence type="ECO:0000256" key="1">
    <source>
        <dbReference type="ARBA" id="ARBA00004123"/>
    </source>
</evidence>
<comment type="subcellular location">
    <subcellularLocation>
        <location evidence="2">Cytoplasm</location>
    </subcellularLocation>
    <subcellularLocation>
        <location evidence="1">Nucleus</location>
    </subcellularLocation>
</comment>